<protein>
    <submittedName>
        <fullName evidence="3">Ala-tRNA(Pro) hydrolase</fullName>
    </submittedName>
</protein>
<comment type="caution">
    <text evidence="3">The sequence shown here is derived from an EMBL/GenBank/DDBJ whole genome shotgun (WGS) entry which is preliminary data.</text>
</comment>
<dbReference type="CDD" id="cd04335">
    <property type="entry name" value="PrdX_deacylase"/>
    <property type="match status" value="1"/>
</dbReference>
<dbReference type="PANTHER" id="PTHR31423:SF3">
    <property type="entry name" value="PROLYL-TRNA SYNTHETASE ASSOCIATED DOMAIN-CONTAINING PROTEIN 1-RELATED"/>
    <property type="match status" value="1"/>
</dbReference>
<evidence type="ECO:0000313" key="4">
    <source>
        <dbReference type="Proteomes" id="UP000199598"/>
    </source>
</evidence>
<keyword evidence="3" id="KW-0378">Hydrolase</keyword>
<gene>
    <name evidence="3" type="ORF">SAMN04488518_10197</name>
</gene>
<dbReference type="RefSeq" id="WP_093515950.1">
    <property type="nucleotide sequence ID" value="NZ_FOSK01000001.1"/>
</dbReference>
<sequence length="175" mass="18726">MPASRSQLISFLEDLNIPVSTIDHEPVFTVAESADLHDRISGGHTKNLFLKDKKGNLFLVVALHDATIDLKKISSIIGASGRVSFGKADLLEEVLGVTPGSVTPFSLINDRGAQRVSVVFDADMMEQEVLNFHPLLNNASTAISAEGLMVFAKACGHDAKVLAVSAEAQKVTEDL</sequence>
<dbReference type="PANTHER" id="PTHR31423">
    <property type="entry name" value="YBAK DOMAIN-CONTAINING PROTEIN"/>
    <property type="match status" value="1"/>
</dbReference>
<feature type="domain" description="YbaK/aminoacyl-tRNA synthetase-associated" evidence="2">
    <location>
        <begin position="24"/>
        <end position="148"/>
    </location>
</feature>
<dbReference type="Proteomes" id="UP000199598">
    <property type="component" value="Unassembled WGS sequence"/>
</dbReference>
<reference evidence="3 4" key="1">
    <citation type="submission" date="2016-10" db="EMBL/GenBank/DDBJ databases">
        <authorList>
            <person name="Varghese N."/>
            <person name="Submissions S."/>
        </authorList>
    </citation>
    <scope>NUCLEOTIDE SEQUENCE [LARGE SCALE GENOMIC DNA]</scope>
    <source>
        <strain evidence="3 4">DSM 16392</strain>
    </source>
</reference>
<evidence type="ECO:0000259" key="2">
    <source>
        <dbReference type="Pfam" id="PF04073"/>
    </source>
</evidence>
<accession>A0A1I3UYT5</accession>
<dbReference type="EMBL" id="FOSK01000001">
    <property type="protein sequence ID" value="SFJ88062.1"/>
    <property type="molecule type" value="Genomic_DNA"/>
</dbReference>
<dbReference type="InterPro" id="IPR036754">
    <property type="entry name" value="YbaK/aa-tRNA-synt-asso_dom_sf"/>
</dbReference>
<organism evidence="3 4">
    <name type="scientific">Pseudovibrio ascidiaceicola</name>
    <dbReference type="NCBI Taxonomy" id="285279"/>
    <lineage>
        <taxon>Bacteria</taxon>
        <taxon>Pseudomonadati</taxon>
        <taxon>Pseudomonadota</taxon>
        <taxon>Alphaproteobacteria</taxon>
        <taxon>Hyphomicrobiales</taxon>
        <taxon>Stappiaceae</taxon>
        <taxon>Pseudovibrio</taxon>
    </lineage>
</organism>
<name>A0A1I3UYT5_9HYPH</name>
<comment type="similarity">
    <text evidence="1">Belongs to the PRORSD1 family.</text>
</comment>
<dbReference type="Pfam" id="PF04073">
    <property type="entry name" value="tRNA_edit"/>
    <property type="match status" value="1"/>
</dbReference>
<dbReference type="InterPro" id="IPR007214">
    <property type="entry name" value="YbaK/aa-tRNA-synth-assoc-dom"/>
</dbReference>
<proteinExistence type="inferred from homology"/>
<evidence type="ECO:0000313" key="3">
    <source>
        <dbReference type="EMBL" id="SFJ88062.1"/>
    </source>
</evidence>
<dbReference type="InterPro" id="IPR040285">
    <property type="entry name" value="ProX/PRXD1"/>
</dbReference>
<keyword evidence="4" id="KW-1185">Reference proteome</keyword>
<dbReference type="SUPFAM" id="SSF55826">
    <property type="entry name" value="YbaK/ProRS associated domain"/>
    <property type="match status" value="1"/>
</dbReference>
<dbReference type="Gene3D" id="3.90.960.10">
    <property type="entry name" value="YbaK/aminoacyl-tRNA synthetase-associated domain"/>
    <property type="match status" value="1"/>
</dbReference>
<evidence type="ECO:0000256" key="1">
    <source>
        <dbReference type="ARBA" id="ARBA00010201"/>
    </source>
</evidence>
<dbReference type="GO" id="GO:0016787">
    <property type="term" value="F:hydrolase activity"/>
    <property type="evidence" value="ECO:0007669"/>
    <property type="project" value="UniProtKB-KW"/>
</dbReference>